<dbReference type="PANTHER" id="PTHR30606">
    <property type="entry name" value="LIPID A BIOSYNTHESIS LAUROYL ACYLTRANSFERASE"/>
    <property type="match status" value="1"/>
</dbReference>
<dbReference type="Proteomes" id="UP000182737">
    <property type="component" value="Unassembled WGS sequence"/>
</dbReference>
<dbReference type="GO" id="GO:0005886">
    <property type="term" value="C:plasma membrane"/>
    <property type="evidence" value="ECO:0007669"/>
    <property type="project" value="UniProtKB-SubCell"/>
</dbReference>
<keyword evidence="7" id="KW-0812">Transmembrane</keyword>
<keyword evidence="3" id="KW-0997">Cell inner membrane</keyword>
<protein>
    <submittedName>
        <fullName evidence="8">Predicted acyltransferase, LPLAT superfamily</fullName>
    </submittedName>
</protein>
<keyword evidence="9" id="KW-1185">Reference proteome</keyword>
<keyword evidence="4 8" id="KW-0808">Transferase</keyword>
<gene>
    <name evidence="8" type="ORF">SAMN04487775_11025</name>
</gene>
<evidence type="ECO:0000256" key="5">
    <source>
        <dbReference type="ARBA" id="ARBA00023136"/>
    </source>
</evidence>
<reference evidence="9" key="1">
    <citation type="submission" date="2016-10" db="EMBL/GenBank/DDBJ databases">
        <authorList>
            <person name="Varghese N."/>
            <person name="Submissions S."/>
        </authorList>
    </citation>
    <scope>NUCLEOTIDE SEQUENCE [LARGE SCALE GENOMIC DNA]</scope>
    <source>
        <strain evidence="9">XBD1002</strain>
    </source>
</reference>
<keyword evidence="6 8" id="KW-0012">Acyltransferase</keyword>
<sequence>MSNQSHWTEHQEVIKTNKPLKLLLVLFKYTPGVLVRSLIYPVSFFYWIFSSDARKVAKEYQLRLREFTGRNIPKRISPYRQILSFSLCVLEKMEGWLGKIKFSKIQYQNDDITSILELLKTGKGAMLITSHLGNMELLRSLSDYNQQLVGREVPVYVVMDMDINSNFSQTLKSVNPKVSFNVINSNEIGPDSIVTLMDAVEKGALVVIAGDRTSPYSKEKNIKISFLGKDASFPYGVFLMPALMKCPVYFMFGLRSRLSIFNPKQNVYIEKCHTDFNCPRSEREERIIQCCGEFVARLEKYCILYPYQWYNFFNFWE</sequence>
<dbReference type="EMBL" id="FORI01000010">
    <property type="protein sequence ID" value="SFI98812.1"/>
    <property type="molecule type" value="Genomic_DNA"/>
</dbReference>
<keyword evidence="7" id="KW-1133">Transmembrane helix</keyword>
<dbReference type="OrthoDB" id="9808633at2"/>
<comment type="subcellular location">
    <subcellularLocation>
        <location evidence="1">Cell inner membrane</location>
    </subcellularLocation>
</comment>
<evidence type="ECO:0000256" key="1">
    <source>
        <dbReference type="ARBA" id="ARBA00004533"/>
    </source>
</evidence>
<proteinExistence type="predicted"/>
<dbReference type="GO" id="GO:0016746">
    <property type="term" value="F:acyltransferase activity"/>
    <property type="evidence" value="ECO:0007669"/>
    <property type="project" value="UniProtKB-KW"/>
</dbReference>
<dbReference type="InterPro" id="IPR004960">
    <property type="entry name" value="LipA_acyltrans"/>
</dbReference>
<keyword evidence="5 7" id="KW-0472">Membrane</keyword>
<evidence type="ECO:0000313" key="8">
    <source>
        <dbReference type="EMBL" id="SFI98812.1"/>
    </source>
</evidence>
<evidence type="ECO:0000256" key="6">
    <source>
        <dbReference type="ARBA" id="ARBA00023315"/>
    </source>
</evidence>
<accession>A0A1I3MPD6</accession>
<keyword evidence="2" id="KW-1003">Cell membrane</keyword>
<name>A0A1I3MPD6_9SPIR</name>
<organism evidence="8 9">
    <name type="scientific">Treponema bryantii</name>
    <dbReference type="NCBI Taxonomy" id="163"/>
    <lineage>
        <taxon>Bacteria</taxon>
        <taxon>Pseudomonadati</taxon>
        <taxon>Spirochaetota</taxon>
        <taxon>Spirochaetia</taxon>
        <taxon>Spirochaetales</taxon>
        <taxon>Treponemataceae</taxon>
        <taxon>Treponema</taxon>
    </lineage>
</organism>
<evidence type="ECO:0000256" key="2">
    <source>
        <dbReference type="ARBA" id="ARBA00022475"/>
    </source>
</evidence>
<dbReference type="AlphaFoldDB" id="A0A1I3MPD6"/>
<evidence type="ECO:0000313" key="9">
    <source>
        <dbReference type="Proteomes" id="UP000182737"/>
    </source>
</evidence>
<feature type="transmembrane region" description="Helical" evidence="7">
    <location>
        <begin position="29"/>
        <end position="49"/>
    </location>
</feature>
<dbReference type="GO" id="GO:0009247">
    <property type="term" value="P:glycolipid biosynthetic process"/>
    <property type="evidence" value="ECO:0007669"/>
    <property type="project" value="UniProtKB-ARBA"/>
</dbReference>
<dbReference type="CDD" id="cd07984">
    <property type="entry name" value="LPLAT_LABLAT-like"/>
    <property type="match status" value="1"/>
</dbReference>
<evidence type="ECO:0000256" key="7">
    <source>
        <dbReference type="SAM" id="Phobius"/>
    </source>
</evidence>
<evidence type="ECO:0000256" key="4">
    <source>
        <dbReference type="ARBA" id="ARBA00022679"/>
    </source>
</evidence>
<evidence type="ECO:0000256" key="3">
    <source>
        <dbReference type="ARBA" id="ARBA00022519"/>
    </source>
</evidence>
<dbReference type="RefSeq" id="WP_074933085.1">
    <property type="nucleotide sequence ID" value="NZ_FORI01000010.1"/>
</dbReference>
<dbReference type="PANTHER" id="PTHR30606:SF9">
    <property type="entry name" value="LIPID A BIOSYNTHESIS LAUROYLTRANSFERASE"/>
    <property type="match status" value="1"/>
</dbReference>